<dbReference type="Proteomes" id="UP000615446">
    <property type="component" value="Unassembled WGS sequence"/>
</dbReference>
<organism evidence="1 2">
    <name type="scientific">Rhizophagus clarus</name>
    <dbReference type="NCBI Taxonomy" id="94130"/>
    <lineage>
        <taxon>Eukaryota</taxon>
        <taxon>Fungi</taxon>
        <taxon>Fungi incertae sedis</taxon>
        <taxon>Mucoromycota</taxon>
        <taxon>Glomeromycotina</taxon>
        <taxon>Glomeromycetes</taxon>
        <taxon>Glomerales</taxon>
        <taxon>Glomeraceae</taxon>
        <taxon>Rhizophagus</taxon>
    </lineage>
</organism>
<reference evidence="1" key="1">
    <citation type="submission" date="2019-10" db="EMBL/GenBank/DDBJ databases">
        <title>Conservation and host-specific expression of non-tandemly repeated heterogenous ribosome RNA gene in arbuscular mycorrhizal fungi.</title>
        <authorList>
            <person name="Maeda T."/>
            <person name="Kobayashi Y."/>
            <person name="Nakagawa T."/>
            <person name="Ezawa T."/>
            <person name="Yamaguchi K."/>
            <person name="Bino T."/>
            <person name="Nishimoto Y."/>
            <person name="Shigenobu S."/>
            <person name="Kawaguchi M."/>
        </authorList>
    </citation>
    <scope>NUCLEOTIDE SEQUENCE</scope>
    <source>
        <strain evidence="1">HR1</strain>
    </source>
</reference>
<accession>A0A8H3R225</accession>
<dbReference type="EMBL" id="BLAL01000286">
    <property type="protein sequence ID" value="GET00594.1"/>
    <property type="molecule type" value="Genomic_DNA"/>
</dbReference>
<evidence type="ECO:0000313" key="1">
    <source>
        <dbReference type="EMBL" id="GET00594.1"/>
    </source>
</evidence>
<protein>
    <submittedName>
        <fullName evidence="1">Uncharacterized protein</fullName>
    </submittedName>
</protein>
<proteinExistence type="predicted"/>
<sequence length="105" mass="12460">MKRRKRAVVGHNNTSIDSFLVFIKERLSFYSKTVELKIIVIDYSHGEFVYLSFKTKIFFLVYKALSQIYKNANYATNNIEARFYNYSQISTYTKSSPFKILFQNL</sequence>
<dbReference type="AlphaFoldDB" id="A0A8H3R225"/>
<gene>
    <name evidence="1" type="ORF">RCL2_002705100</name>
</gene>
<evidence type="ECO:0000313" key="2">
    <source>
        <dbReference type="Proteomes" id="UP000615446"/>
    </source>
</evidence>
<name>A0A8H3R225_9GLOM</name>
<comment type="caution">
    <text evidence="1">The sequence shown here is derived from an EMBL/GenBank/DDBJ whole genome shotgun (WGS) entry which is preliminary data.</text>
</comment>